<evidence type="ECO:0000256" key="4">
    <source>
        <dbReference type="ARBA" id="ARBA00023212"/>
    </source>
</evidence>
<keyword evidence="3" id="KW-0175">Coiled coil</keyword>
<dbReference type="PANTHER" id="PTHR44981">
    <property type="entry name" value="PERICENTRIN-LIKE PROTEIN, ISOFORM F"/>
    <property type="match status" value="1"/>
</dbReference>
<dbReference type="GO" id="GO:0007165">
    <property type="term" value="P:signal transduction"/>
    <property type="evidence" value="ECO:0007669"/>
    <property type="project" value="InterPro"/>
</dbReference>
<keyword evidence="2" id="KW-0963">Cytoplasm</keyword>
<dbReference type="InterPro" id="IPR028745">
    <property type="entry name" value="AKAP9/Pericentrin"/>
</dbReference>
<dbReference type="AlphaFoldDB" id="A0A8T2PX64"/>
<name>A0A8T2PX64_9TELE</name>
<keyword evidence="4" id="KW-0206">Cytoskeleton</keyword>
<protein>
    <submittedName>
        <fullName evidence="5">Uncharacterized protein</fullName>
    </submittedName>
</protein>
<comment type="subcellular location">
    <subcellularLocation>
        <location evidence="1">Cytoplasm</location>
        <location evidence="1">Cytoskeleton</location>
        <location evidence="1">Microtubule organizing center</location>
        <location evidence="1">Centrosome</location>
    </subcellularLocation>
</comment>
<dbReference type="EMBL" id="JAFBMS010000001">
    <property type="protein sequence ID" value="KAG9355858.1"/>
    <property type="molecule type" value="Genomic_DNA"/>
</dbReference>
<gene>
    <name evidence="5" type="ORF">JZ751_000700</name>
</gene>
<keyword evidence="6" id="KW-1185">Reference proteome</keyword>
<dbReference type="PANTHER" id="PTHR44981:SF1">
    <property type="entry name" value="A-KINASE ANCHOR PROTEIN 9"/>
    <property type="match status" value="1"/>
</dbReference>
<evidence type="ECO:0000256" key="1">
    <source>
        <dbReference type="ARBA" id="ARBA00004300"/>
    </source>
</evidence>
<accession>A0A8T2PX64</accession>
<dbReference type="OrthoDB" id="2020852at2759"/>
<dbReference type="Proteomes" id="UP000824540">
    <property type="component" value="Unassembled WGS sequence"/>
</dbReference>
<evidence type="ECO:0000313" key="5">
    <source>
        <dbReference type="EMBL" id="KAG9355858.1"/>
    </source>
</evidence>
<organism evidence="5 6">
    <name type="scientific">Albula glossodonta</name>
    <name type="common">roundjaw bonefish</name>
    <dbReference type="NCBI Taxonomy" id="121402"/>
    <lineage>
        <taxon>Eukaryota</taxon>
        <taxon>Metazoa</taxon>
        <taxon>Chordata</taxon>
        <taxon>Craniata</taxon>
        <taxon>Vertebrata</taxon>
        <taxon>Euteleostomi</taxon>
        <taxon>Actinopterygii</taxon>
        <taxon>Neopterygii</taxon>
        <taxon>Teleostei</taxon>
        <taxon>Albuliformes</taxon>
        <taxon>Albulidae</taxon>
        <taxon>Albula</taxon>
    </lineage>
</organism>
<sequence length="156" mass="17949">MCQQATEGGEDWRAELLRAVQQVFAAEQNVLKSTLLSQLEQMDTSDRVIHFNQLERRLTEKDAQQREAMEILQSADRKSLIMEVLGAMQQPVQERHSGQREVVRDDALCSERILLDEMKAELAQTKLELETTLKAQHKHLKELETLRQGSICLHSL</sequence>
<proteinExistence type="predicted"/>
<evidence type="ECO:0000256" key="3">
    <source>
        <dbReference type="ARBA" id="ARBA00023054"/>
    </source>
</evidence>
<evidence type="ECO:0000313" key="6">
    <source>
        <dbReference type="Proteomes" id="UP000824540"/>
    </source>
</evidence>
<dbReference type="GO" id="GO:0005813">
    <property type="term" value="C:centrosome"/>
    <property type="evidence" value="ECO:0007669"/>
    <property type="project" value="UniProtKB-SubCell"/>
</dbReference>
<evidence type="ECO:0000256" key="2">
    <source>
        <dbReference type="ARBA" id="ARBA00022490"/>
    </source>
</evidence>
<comment type="caution">
    <text evidence="5">The sequence shown here is derived from an EMBL/GenBank/DDBJ whole genome shotgun (WGS) entry which is preliminary data.</text>
</comment>
<dbReference type="GO" id="GO:0060090">
    <property type="term" value="F:molecular adaptor activity"/>
    <property type="evidence" value="ECO:0007669"/>
    <property type="project" value="InterPro"/>
</dbReference>
<reference evidence="5" key="1">
    <citation type="thesis" date="2021" institute="BYU ScholarsArchive" country="Provo, UT, USA">
        <title>Applications of and Algorithms for Genome Assembly and Genomic Analyses with an Emphasis on Marine Teleosts.</title>
        <authorList>
            <person name="Pickett B.D."/>
        </authorList>
    </citation>
    <scope>NUCLEOTIDE SEQUENCE</scope>
    <source>
        <strain evidence="5">HI-2016</strain>
    </source>
</reference>